<gene>
    <name evidence="2" type="ORF">Tco_0705928</name>
</gene>
<evidence type="ECO:0000313" key="3">
    <source>
        <dbReference type="Proteomes" id="UP001151760"/>
    </source>
</evidence>
<dbReference type="EMBL" id="BQNB010010128">
    <property type="protein sequence ID" value="GJS73087.1"/>
    <property type="molecule type" value="Genomic_DNA"/>
</dbReference>
<sequence length="487" mass="56807">MIEELANEHEICDGYLTEKEQHQLLFDEEALREMLEEEARAEKELEERIKMLEEAEARKEQARDELFRFMMLRFFPNPSPNQPFIFDIDGRTLEFGREDFCLITGFRFGKVEIDPKEEDHSEFCKRVFPGVPKLKGEHLLKLINKDVKFNKLDDEDVGEYMWSFFHERLYNVAVDRRKFHLDKLASNPKYEANYVLYGFVFPWKIRALETFSNSLHWWRKSKNVIPCSVAWSNGLKFEKSSDDRLFYSENSSFNKLTPLVLRSATRGIINSKSVHTRVRTKVHHEVRVRTKVSSVVDKEEVHVRAVDKEDVRTRAVDEEDIQERAKLLKTVKEQEQMIVDLQRHLLSTGNRSENVLVYGLDQQSMEGVSQCMNVDEPYKNDVSDNFPVNGLDHQPVEEVSQCTILNDEYESVAVDGLISLRSQDVGHISKNEEARDDPEFKVKKNEEASQSNIFLSTQQVRELINDILDTPSLGLRSVQDDACCDNR</sequence>
<evidence type="ECO:0000313" key="2">
    <source>
        <dbReference type="EMBL" id="GJS73087.1"/>
    </source>
</evidence>
<keyword evidence="3" id="KW-1185">Reference proteome</keyword>
<keyword evidence="1" id="KW-0175">Coiled coil</keyword>
<proteinExistence type="predicted"/>
<organism evidence="2 3">
    <name type="scientific">Tanacetum coccineum</name>
    <dbReference type="NCBI Taxonomy" id="301880"/>
    <lineage>
        <taxon>Eukaryota</taxon>
        <taxon>Viridiplantae</taxon>
        <taxon>Streptophyta</taxon>
        <taxon>Embryophyta</taxon>
        <taxon>Tracheophyta</taxon>
        <taxon>Spermatophyta</taxon>
        <taxon>Magnoliopsida</taxon>
        <taxon>eudicotyledons</taxon>
        <taxon>Gunneridae</taxon>
        <taxon>Pentapetalae</taxon>
        <taxon>asterids</taxon>
        <taxon>campanulids</taxon>
        <taxon>Asterales</taxon>
        <taxon>Asteraceae</taxon>
        <taxon>Asteroideae</taxon>
        <taxon>Anthemideae</taxon>
        <taxon>Anthemidinae</taxon>
        <taxon>Tanacetum</taxon>
    </lineage>
</organism>
<reference evidence="2" key="1">
    <citation type="journal article" date="2022" name="Int. J. Mol. Sci.">
        <title>Draft Genome of Tanacetum Coccineum: Genomic Comparison of Closely Related Tanacetum-Family Plants.</title>
        <authorList>
            <person name="Yamashiro T."/>
            <person name="Shiraishi A."/>
            <person name="Nakayama K."/>
            <person name="Satake H."/>
        </authorList>
    </citation>
    <scope>NUCLEOTIDE SEQUENCE</scope>
</reference>
<protein>
    <submittedName>
        <fullName evidence="2">Uncharacterized protein</fullName>
    </submittedName>
</protein>
<feature type="coiled-coil region" evidence="1">
    <location>
        <begin position="24"/>
        <end position="72"/>
    </location>
</feature>
<dbReference type="Proteomes" id="UP001151760">
    <property type="component" value="Unassembled WGS sequence"/>
</dbReference>
<evidence type="ECO:0000256" key="1">
    <source>
        <dbReference type="SAM" id="Coils"/>
    </source>
</evidence>
<reference evidence="2" key="2">
    <citation type="submission" date="2022-01" db="EMBL/GenBank/DDBJ databases">
        <authorList>
            <person name="Yamashiro T."/>
            <person name="Shiraishi A."/>
            <person name="Satake H."/>
            <person name="Nakayama K."/>
        </authorList>
    </citation>
    <scope>NUCLEOTIDE SEQUENCE</scope>
</reference>
<accession>A0ABQ4Y7H4</accession>
<comment type="caution">
    <text evidence="2">The sequence shown here is derived from an EMBL/GenBank/DDBJ whole genome shotgun (WGS) entry which is preliminary data.</text>
</comment>
<name>A0ABQ4Y7H4_9ASTR</name>